<dbReference type="Proteomes" id="UP000694915">
    <property type="component" value="Chromosome 16"/>
</dbReference>
<keyword evidence="3" id="KW-0812">Transmembrane</keyword>
<feature type="region of interest" description="Disordered" evidence="2">
    <location>
        <begin position="868"/>
        <end position="1005"/>
    </location>
</feature>
<dbReference type="PANTHER" id="PTHR21859">
    <property type="entry name" value="ACROSOME-SPECIFIC PROTEIN"/>
    <property type="match status" value="1"/>
</dbReference>
<feature type="region of interest" description="Disordered" evidence="2">
    <location>
        <begin position="231"/>
        <end position="269"/>
    </location>
</feature>
<evidence type="ECO:0000256" key="1">
    <source>
        <dbReference type="ARBA" id="ARBA00035009"/>
    </source>
</evidence>
<feature type="compositionally biased region" description="Polar residues" evidence="2">
    <location>
        <begin position="1094"/>
        <end position="1104"/>
    </location>
</feature>
<evidence type="ECO:0000256" key="2">
    <source>
        <dbReference type="SAM" id="MobiDB-lite"/>
    </source>
</evidence>
<dbReference type="PANTHER" id="PTHR21859:SF63">
    <property type="entry name" value="SPERMATOGENESIS ASSOCIATED 31 SUBFAMILY D, MEMBER 1B"/>
    <property type="match status" value="1"/>
</dbReference>
<name>A0ABM0KYL6_MICOH</name>
<keyword evidence="3" id="KW-1133">Transmembrane helix</keyword>
<feature type="compositionally biased region" description="Polar residues" evidence="2">
    <location>
        <begin position="1274"/>
        <end position="1293"/>
    </location>
</feature>
<feature type="region of interest" description="Disordered" evidence="2">
    <location>
        <begin position="114"/>
        <end position="133"/>
    </location>
</feature>
<dbReference type="RefSeq" id="XP_005355396.1">
    <property type="nucleotide sequence ID" value="XM_005355339.1"/>
</dbReference>
<feature type="compositionally biased region" description="Low complexity" evidence="2">
    <location>
        <begin position="1194"/>
        <end position="1205"/>
    </location>
</feature>
<feature type="compositionally biased region" description="Polar residues" evidence="2">
    <location>
        <begin position="1048"/>
        <end position="1059"/>
    </location>
</feature>
<keyword evidence="3" id="KW-0472">Membrane</keyword>
<dbReference type="GeneID" id="101978916"/>
<feature type="compositionally biased region" description="Polar residues" evidence="2">
    <location>
        <begin position="909"/>
        <end position="928"/>
    </location>
</feature>
<organism evidence="5 6">
    <name type="scientific">Microtus ochrogaster</name>
    <name type="common">Prairie vole</name>
    <dbReference type="NCBI Taxonomy" id="79684"/>
    <lineage>
        <taxon>Eukaryota</taxon>
        <taxon>Metazoa</taxon>
        <taxon>Chordata</taxon>
        <taxon>Craniata</taxon>
        <taxon>Vertebrata</taxon>
        <taxon>Euteleostomi</taxon>
        <taxon>Mammalia</taxon>
        <taxon>Eutheria</taxon>
        <taxon>Euarchontoglires</taxon>
        <taxon>Glires</taxon>
        <taxon>Rodentia</taxon>
        <taxon>Myomorpha</taxon>
        <taxon>Muroidea</taxon>
        <taxon>Cricetidae</taxon>
        <taxon>Arvicolinae</taxon>
        <taxon>Microtus</taxon>
    </lineage>
</organism>
<feature type="region of interest" description="Disordered" evidence="2">
    <location>
        <begin position="371"/>
        <end position="420"/>
    </location>
</feature>
<feature type="compositionally biased region" description="Polar residues" evidence="2">
    <location>
        <begin position="443"/>
        <end position="457"/>
    </location>
</feature>
<feature type="transmembrane region" description="Helical" evidence="3">
    <location>
        <begin position="31"/>
        <end position="51"/>
    </location>
</feature>
<feature type="region of interest" description="Disordered" evidence="2">
    <location>
        <begin position="62"/>
        <end position="92"/>
    </location>
</feature>
<feature type="compositionally biased region" description="Polar residues" evidence="2">
    <location>
        <begin position="737"/>
        <end position="750"/>
    </location>
</feature>
<feature type="region of interest" description="Disordered" evidence="2">
    <location>
        <begin position="1183"/>
        <end position="1205"/>
    </location>
</feature>
<feature type="region of interest" description="Disordered" evidence="2">
    <location>
        <begin position="1045"/>
        <end position="1066"/>
    </location>
</feature>
<feature type="compositionally biased region" description="Polar residues" evidence="2">
    <location>
        <begin position="234"/>
        <end position="252"/>
    </location>
</feature>
<feature type="region of interest" description="Disordered" evidence="2">
    <location>
        <begin position="1242"/>
        <end position="1293"/>
    </location>
</feature>
<comment type="similarity">
    <text evidence="1">Belongs to the SPATA31 family.</text>
</comment>
<dbReference type="Pfam" id="PF14650">
    <property type="entry name" value="FAM75"/>
    <property type="match status" value="1"/>
</dbReference>
<accession>A0ABM0KYL6</accession>
<proteinExistence type="inferred from homology"/>
<protein>
    <submittedName>
        <fullName evidence="6">Spermatogenesis-associated protein 31D3-like</fullName>
    </submittedName>
</protein>
<feature type="compositionally biased region" description="Basic and acidic residues" evidence="2">
    <location>
        <begin position="321"/>
        <end position="330"/>
    </location>
</feature>
<evidence type="ECO:0000313" key="5">
    <source>
        <dbReference type="Proteomes" id="UP000694915"/>
    </source>
</evidence>
<feature type="region of interest" description="Disordered" evidence="2">
    <location>
        <begin position="320"/>
        <end position="359"/>
    </location>
</feature>
<evidence type="ECO:0000259" key="4">
    <source>
        <dbReference type="Pfam" id="PF14650"/>
    </source>
</evidence>
<evidence type="ECO:0000313" key="6">
    <source>
        <dbReference type="RefSeq" id="XP_005355396.1"/>
    </source>
</evidence>
<dbReference type="InterPro" id="IPR039509">
    <property type="entry name" value="SPATA31"/>
</dbReference>
<sequence>MEKILSALNSLAETWLTFGSASYHIDLNDTLLGGLGLLLLYVCYLIVKLVLQPLWRKKYTQKVRKRGEERREEDRGLEPLLSSRPLGELDDAFHSGPRHPDSLFSESPRSASKVSSLLSQATPEDGTAAPSCLASTAPVTEGSLVLSPQFTVSQPGRPALAIPPSPSSLSPFAPLENLLSPTLLGDFLIPEPTPPLSPEFFLDSTPPYTLASLTLPTEEAQDSEVVFPPEATRSLVSRPSEVSVNVPITTGTGDERQPAPDSSQPRPAADELLSSDLAHSFNQPLPDPYASQVPLWGGRLESGNFLAPDSDALVRLKRQDRKGGDFHTTSDPENNEGFIKSPHSLEKPSSSEPSANPQALPASHLAISKSKHMYQQVPQSKTSGDDAESKPSQLFWGPPSLHSEALHPTTPAESDRSPTPVYFNSMAEASVAITLPTAPLVTESQPQTWLQTQSRSHSQADPRTESQTQPQPHTPVLVWTHSPHSQLKVCGVQFHRTQGAQPLGPSETQRLEYNILKKEQEKVWGLPSVVKKSQDTFCPPPPKPSLVSRSFKSQTPRPILLGDFPLTKELRKKLEHHLRKRLIQHRWGLPHRINESLSLMYPQSELMEPLASGRSCGLSWISLFKYRGSMESYATVLSGSGKSRNSTSESHPLARTEVKAQTYSQDTGQEDHLQNNFWEAPRNSLASALKTDQEHLAGSRSDQLSSLSLVSQCQKRIEKALEEHFHKKAQEIRKGQMPSTVEKSWRSINKPQPPPETTPGQLKDLAPLAGEEDALIEYQHGLLLSQSKEKVLEEHIKTFGRKMTLGLPQRVEEPLESYMTRAEPPHYFSQFHIHPHTVAGMEPGQSSRFLQRHPSGDGMRTVNAVPTRGSCLSASSPVGNIEPASEHKKGVVDKHLSTAQSDREPIQSWIPSTVDKSSLQQSGSNRQSPELPVRPDGPTDETLASSTETRGPQGQRRSWRDGSMTEGTTELLKGQKRPGLHPQSPKILTVPQDTCSPGSHGNPCQAMQGISVPHNPETFDPKSRVSRGVVLPSERGLHIQATGVPHVSSASEEMTSKCQGPSGGDKTASQVLRVYLPTVGVSMEPGQGPWFPPRSSSKCRSQACSPAAKGVSPPAAKSGKFDGGDASLGSSQTRGKRHSIQARAPKETHGHTSSLALSPKGQPPENQFTNQVKCFWQWMSPGRKHKGQEKSLAKGNSSSPSGKGKSLVKERCEFFGNIEAQSCVRDPGVILRKQLGHRHGTVIPCPQATGPSLKGSEETRQAQAGPVKRHHSRSQAAHSQVQRVGSCSPERGQTTLKRYGIAGKAEVVETSSIRASQGTRVPPKSTL</sequence>
<feature type="compositionally biased region" description="Polar residues" evidence="2">
    <location>
        <begin position="347"/>
        <end position="357"/>
    </location>
</feature>
<reference evidence="6" key="1">
    <citation type="submission" date="2025-08" db="UniProtKB">
        <authorList>
            <consortium name="RefSeq"/>
        </authorList>
    </citation>
    <scope>IDENTIFICATION</scope>
</reference>
<feature type="region of interest" description="Disordered" evidence="2">
    <location>
        <begin position="443"/>
        <end position="476"/>
    </location>
</feature>
<evidence type="ECO:0000256" key="3">
    <source>
        <dbReference type="SAM" id="Phobius"/>
    </source>
</evidence>
<feature type="region of interest" description="Disordered" evidence="2">
    <location>
        <begin position="1084"/>
        <end position="1166"/>
    </location>
</feature>
<feature type="region of interest" description="Disordered" evidence="2">
    <location>
        <begin position="728"/>
        <end position="763"/>
    </location>
</feature>
<gene>
    <name evidence="6" type="primary">LOC101978916</name>
</gene>
<keyword evidence="5" id="KW-1185">Reference proteome</keyword>
<feature type="compositionally biased region" description="Polar residues" evidence="2">
    <location>
        <begin position="942"/>
        <end position="956"/>
    </location>
</feature>
<feature type="compositionally biased region" description="Basic and acidic residues" evidence="2">
    <location>
        <begin position="884"/>
        <end position="905"/>
    </location>
</feature>
<feature type="domain" description="SPATA31" evidence="4">
    <location>
        <begin position="375"/>
        <end position="745"/>
    </location>
</feature>
<feature type="compositionally biased region" description="Basic and acidic residues" evidence="2">
    <location>
        <begin position="66"/>
        <end position="77"/>
    </location>
</feature>